<evidence type="ECO:0000313" key="2">
    <source>
        <dbReference type="Proteomes" id="UP001297540"/>
    </source>
</evidence>
<protein>
    <submittedName>
        <fullName evidence="1">Uncharacterized protein</fullName>
    </submittedName>
</protein>
<organism evidence="1 2">
    <name type="scientific">Pseudomonas aeruginosa</name>
    <dbReference type="NCBI Taxonomy" id="287"/>
    <lineage>
        <taxon>Bacteria</taxon>
        <taxon>Pseudomonadati</taxon>
        <taxon>Pseudomonadota</taxon>
        <taxon>Gammaproteobacteria</taxon>
        <taxon>Pseudomonadales</taxon>
        <taxon>Pseudomonadaceae</taxon>
        <taxon>Pseudomonas</taxon>
    </lineage>
</organism>
<name>A0AAQ3QX85_PSEAI</name>
<reference evidence="1" key="1">
    <citation type="submission" date="2023-06" db="EMBL/GenBank/DDBJ databases">
        <authorList>
            <consortium name="Clinical and Environmental Microbiology Branch: Whole genome sequencing antimicrobial resistance pathogens in the healthcare setting"/>
        </authorList>
    </citation>
    <scope>NUCLEOTIDE SEQUENCE</scope>
    <source>
        <strain evidence="1">2021CK-01020</strain>
    </source>
</reference>
<dbReference type="AlphaFoldDB" id="A0AAQ3QX85"/>
<proteinExistence type="predicted"/>
<reference evidence="1" key="2">
    <citation type="submission" date="2023-10" db="EMBL/GenBank/DDBJ databases">
        <title>Pathogen: clinical or host-associated sample.</title>
        <authorList>
            <person name="Hergert J."/>
            <person name="Casey R."/>
            <person name="Wagner J."/>
            <person name="Young E.L."/>
            <person name="Oakeson K.F."/>
        </authorList>
    </citation>
    <scope>NUCLEOTIDE SEQUENCE</scope>
    <source>
        <strain evidence="1">2021CK-01020</strain>
    </source>
</reference>
<sequence>MSKREILLNLASEQGQSPRVIGEILNLLGAHPELIDLPRAIDQLLRVLRACSVGLPIGLDSADDVVLHEACRWLISLSRQPNIRVLLGEQFWMGNKMSARNPVSQRGVKIFGFPYASFLHILRDYENGQDYERLLAQVLVATQKTPTDRHVDQRYRVYLEISKLCGLRFFTIPLELKIWGTTEEFVASCRVFLPSKSSSGNAKSFAAIARLVRYCNGDSPRTGGGGGGYRGKRKQDDQPDLIHYITEDPRGFVLGDPDDPDQLPGHYDILGGHTDTVEGDLAPGEMSPSTEIWVLDDDGFERPYVADLLGQQNVEAHIVRSRQFLPFSYNQLTLKELRNLLFGASDLFHSCLQELSCPKDLARIQLRMEGIVALHISLWLGQSMTQVVQLSIVDDETDDADGLALILGDSVQFSMVVRRPDLAGDDRWQASSGVRVSLLRILLPDLAGSARLVKQLLKAFPRSANQVFTYQTEQLDAEIKALLLELGEDDRRYTRTKLRSYLFHQIVADTQDVAAASMLSGVEIPSAQTPRYYLQLDACHLRKIYTTSLVRVLTQVYACAGLAYEHVNLNADQQGGLGATHCLLPTTIESNVSAMARVLRRKTNGRLSEMVAWHNCFTLWTVQMFMLVTSCRAVRNPLMLIGEFDSVLGMGALSDKDSGDRHMSRLICMPPMLRRQITSYFAHCASISRQFIGYLPQDEEDHQWSRGFFLQIGQAGVRRAEITPGNIYDQMGLVSGYTTHRVNAHRKFIRTELTERGCPSEALAAFMGHWLRGEEPQDAYSTFCPAVYAKVLDEWITPLLRELGWSALSSQWVTE</sequence>
<gene>
    <name evidence="1" type="ORF">L4V69_04625</name>
</gene>
<evidence type="ECO:0000313" key="1">
    <source>
        <dbReference type="EMBL" id="WOS78427.1"/>
    </source>
</evidence>
<dbReference type="Proteomes" id="UP001297540">
    <property type="component" value="Chromosome"/>
</dbReference>
<accession>A0AAQ3QX85</accession>
<dbReference type="RefSeq" id="WP_003084184.1">
    <property type="nucleotide sequence ID" value="NZ_BSAW01000038.1"/>
</dbReference>
<dbReference type="EMBL" id="CP136986">
    <property type="protein sequence ID" value="WOS78427.1"/>
    <property type="molecule type" value="Genomic_DNA"/>
</dbReference>